<dbReference type="KEGG" id="glj:GKIL_1517"/>
<accession>U5QFU6</accession>
<dbReference type="SUPFAM" id="SSF56420">
    <property type="entry name" value="Peptide deformylase"/>
    <property type="match status" value="1"/>
</dbReference>
<evidence type="ECO:0000256" key="6">
    <source>
        <dbReference type="HAMAP-Rule" id="MF_00163"/>
    </source>
</evidence>
<dbReference type="Pfam" id="PF01327">
    <property type="entry name" value="Pep_deformylase"/>
    <property type="match status" value="1"/>
</dbReference>
<dbReference type="PANTHER" id="PTHR10458">
    <property type="entry name" value="PEPTIDE DEFORMYLASE"/>
    <property type="match status" value="1"/>
</dbReference>
<dbReference type="RefSeq" id="WP_023172870.1">
    <property type="nucleotide sequence ID" value="NC_022600.1"/>
</dbReference>
<dbReference type="NCBIfam" id="TIGR00079">
    <property type="entry name" value="pept_deformyl"/>
    <property type="match status" value="1"/>
</dbReference>
<organism evidence="7 8">
    <name type="scientific">Gloeobacter kilaueensis (strain ATCC BAA-2537 / CCAP 1431/1 / ULC 316 / JS1)</name>
    <dbReference type="NCBI Taxonomy" id="1183438"/>
    <lineage>
        <taxon>Bacteria</taxon>
        <taxon>Bacillati</taxon>
        <taxon>Cyanobacteriota</taxon>
        <taxon>Cyanophyceae</taxon>
        <taxon>Gloeobacterales</taxon>
        <taxon>Gloeobacteraceae</taxon>
        <taxon>Gloeobacter</taxon>
    </lineage>
</organism>
<sequence length="187" mass="20484">MANQLQIPKQKLAKPPLTIHTLGDRVLRQGSKQISGINDEVRKLAAQMLQTMYSSDGIGLAAPQVGVNKRLIVVDIDPENAARPPLVLVNPAIKQASGDLEVDQEGCLSVPSVWADVRRPARIVATYRDLNGRPMSLEASGLLARCIQHEIDHLDGIMFVDRVENQIALAPQLVQKGFSVRDVQLRS</sequence>
<dbReference type="GO" id="GO:0046872">
    <property type="term" value="F:metal ion binding"/>
    <property type="evidence" value="ECO:0007669"/>
    <property type="project" value="UniProtKB-KW"/>
</dbReference>
<dbReference type="Gene3D" id="3.90.45.10">
    <property type="entry name" value="Peptide deformylase"/>
    <property type="match status" value="1"/>
</dbReference>
<evidence type="ECO:0000256" key="5">
    <source>
        <dbReference type="ARBA" id="ARBA00023004"/>
    </source>
</evidence>
<name>U5QFU6_GLOK1</name>
<evidence type="ECO:0000313" key="8">
    <source>
        <dbReference type="Proteomes" id="UP000017396"/>
    </source>
</evidence>
<proteinExistence type="inferred from homology"/>
<dbReference type="NCBIfam" id="NF001159">
    <property type="entry name" value="PRK00150.1-3"/>
    <property type="match status" value="1"/>
</dbReference>
<dbReference type="PRINTS" id="PR01576">
    <property type="entry name" value="PDEFORMYLASE"/>
</dbReference>
<dbReference type="eggNOG" id="COG0242">
    <property type="taxonomic scope" value="Bacteria"/>
</dbReference>
<keyword evidence="3 6" id="KW-0378">Hydrolase</keyword>
<comment type="function">
    <text evidence="6">Removes the formyl group from the N-terminal Met of newly synthesized proteins. Requires at least a dipeptide for an efficient rate of reaction. N-terminal L-methionine is a prerequisite for activity but the enzyme has broad specificity at other positions.</text>
</comment>
<feature type="binding site" evidence="6">
    <location>
        <position position="153"/>
    </location>
    <ligand>
        <name>Fe cation</name>
        <dbReference type="ChEBI" id="CHEBI:24875"/>
    </ligand>
</feature>
<dbReference type="HOGENOM" id="CLU_061901_4_2_3"/>
<evidence type="ECO:0000256" key="3">
    <source>
        <dbReference type="ARBA" id="ARBA00022801"/>
    </source>
</evidence>
<keyword evidence="2 6" id="KW-0479">Metal-binding</keyword>
<dbReference type="GO" id="GO:0042586">
    <property type="term" value="F:peptide deformylase activity"/>
    <property type="evidence" value="ECO:0007669"/>
    <property type="project" value="UniProtKB-UniRule"/>
</dbReference>
<dbReference type="GO" id="GO:0006412">
    <property type="term" value="P:translation"/>
    <property type="evidence" value="ECO:0007669"/>
    <property type="project" value="UniProtKB-UniRule"/>
</dbReference>
<gene>
    <name evidence="6 7" type="primary">def</name>
    <name evidence="7" type="ORF">GKIL_1517</name>
</gene>
<dbReference type="STRING" id="1183438.GKIL_1517"/>
<dbReference type="CDD" id="cd00487">
    <property type="entry name" value="Pep_deformylase"/>
    <property type="match status" value="1"/>
</dbReference>
<evidence type="ECO:0000256" key="2">
    <source>
        <dbReference type="ARBA" id="ARBA00022723"/>
    </source>
</evidence>
<comment type="cofactor">
    <cofactor evidence="6">
        <name>Fe(2+)</name>
        <dbReference type="ChEBI" id="CHEBI:29033"/>
    </cofactor>
    <text evidence="6">Binds 1 Fe(2+) ion.</text>
</comment>
<dbReference type="PATRIC" id="fig|1183438.3.peg.1496"/>
<dbReference type="PANTHER" id="PTHR10458:SF22">
    <property type="entry name" value="PEPTIDE DEFORMYLASE"/>
    <property type="match status" value="1"/>
</dbReference>
<feature type="binding site" evidence="6">
    <location>
        <position position="149"/>
    </location>
    <ligand>
        <name>Fe cation</name>
        <dbReference type="ChEBI" id="CHEBI:24875"/>
    </ligand>
</feature>
<dbReference type="EMBL" id="CP003587">
    <property type="protein sequence ID" value="AGY57763.1"/>
    <property type="molecule type" value="Genomic_DNA"/>
</dbReference>
<dbReference type="AlphaFoldDB" id="U5QFU6"/>
<dbReference type="InterPro" id="IPR036821">
    <property type="entry name" value="Peptide_deformylase_sf"/>
</dbReference>
<evidence type="ECO:0000256" key="1">
    <source>
        <dbReference type="ARBA" id="ARBA00010759"/>
    </source>
</evidence>
<evidence type="ECO:0000313" key="7">
    <source>
        <dbReference type="EMBL" id="AGY57763.1"/>
    </source>
</evidence>
<dbReference type="InterPro" id="IPR023635">
    <property type="entry name" value="Peptide_deformylase"/>
</dbReference>
<dbReference type="PIRSF" id="PIRSF004749">
    <property type="entry name" value="Pep_def"/>
    <property type="match status" value="1"/>
</dbReference>
<protein>
    <recommendedName>
        <fullName evidence="6">Peptide deformylase</fullName>
        <shortName evidence="6">PDF</shortName>
        <ecNumber evidence="6">3.5.1.88</ecNumber>
    </recommendedName>
    <alternativeName>
        <fullName evidence="6">Polypeptide deformylase</fullName>
    </alternativeName>
</protein>
<evidence type="ECO:0000256" key="4">
    <source>
        <dbReference type="ARBA" id="ARBA00022917"/>
    </source>
</evidence>
<reference evidence="7 8" key="1">
    <citation type="journal article" date="2013" name="PLoS ONE">
        <title>Cultivation and Complete Genome Sequencing of Gloeobacter kilaueensis sp. nov., from a Lava Cave in Kilauea Caldera, Hawai'i.</title>
        <authorList>
            <person name="Saw J.H."/>
            <person name="Schatz M."/>
            <person name="Brown M.V."/>
            <person name="Kunkel D.D."/>
            <person name="Foster J.S."/>
            <person name="Shick H."/>
            <person name="Christensen S."/>
            <person name="Hou S."/>
            <person name="Wan X."/>
            <person name="Donachie S.P."/>
        </authorList>
    </citation>
    <scope>NUCLEOTIDE SEQUENCE [LARGE SCALE GENOMIC DNA]</scope>
    <source>
        <strain evidence="8">JS</strain>
    </source>
</reference>
<keyword evidence="8" id="KW-1185">Reference proteome</keyword>
<dbReference type="HAMAP" id="MF_00163">
    <property type="entry name" value="Pep_deformylase"/>
    <property type="match status" value="1"/>
</dbReference>
<comment type="similarity">
    <text evidence="1 6">Belongs to the polypeptide deformylase family.</text>
</comment>
<comment type="catalytic activity">
    <reaction evidence="6">
        <text>N-terminal N-formyl-L-methionyl-[peptide] + H2O = N-terminal L-methionyl-[peptide] + formate</text>
        <dbReference type="Rhea" id="RHEA:24420"/>
        <dbReference type="Rhea" id="RHEA-COMP:10639"/>
        <dbReference type="Rhea" id="RHEA-COMP:10640"/>
        <dbReference type="ChEBI" id="CHEBI:15377"/>
        <dbReference type="ChEBI" id="CHEBI:15740"/>
        <dbReference type="ChEBI" id="CHEBI:49298"/>
        <dbReference type="ChEBI" id="CHEBI:64731"/>
        <dbReference type="EC" id="3.5.1.88"/>
    </reaction>
</comment>
<dbReference type="FunFam" id="3.90.45.10:FF:000005">
    <property type="entry name" value="Peptide deformylase"/>
    <property type="match status" value="1"/>
</dbReference>
<keyword evidence="5 6" id="KW-0408">Iron</keyword>
<keyword evidence="4 6" id="KW-0648">Protein biosynthesis</keyword>
<dbReference type="OrthoDB" id="9784988at2"/>
<dbReference type="Proteomes" id="UP000017396">
    <property type="component" value="Chromosome"/>
</dbReference>
<feature type="binding site" evidence="6">
    <location>
        <position position="107"/>
    </location>
    <ligand>
        <name>Fe cation</name>
        <dbReference type="ChEBI" id="CHEBI:24875"/>
    </ligand>
</feature>
<dbReference type="EC" id="3.5.1.88" evidence="6"/>
<feature type="active site" evidence="6">
    <location>
        <position position="150"/>
    </location>
</feature>